<dbReference type="GO" id="GO:0006430">
    <property type="term" value="P:lysyl-tRNA aminoacylation"/>
    <property type="evidence" value="ECO:0007669"/>
    <property type="project" value="UniProtKB-UniRule"/>
</dbReference>
<evidence type="ECO:0000256" key="8">
    <source>
        <dbReference type="ARBA" id="ARBA00022842"/>
    </source>
</evidence>
<keyword evidence="8 12" id="KW-0460">Magnesium</keyword>
<proteinExistence type="inferred from homology"/>
<dbReference type="PANTHER" id="PTHR42918:SF15">
    <property type="entry name" value="LYSINE--TRNA LIGASE, CHLOROPLASTIC_MITOCHONDRIAL"/>
    <property type="match status" value="1"/>
</dbReference>
<dbReference type="GO" id="GO:0000049">
    <property type="term" value="F:tRNA binding"/>
    <property type="evidence" value="ECO:0007669"/>
    <property type="project" value="TreeGrafter"/>
</dbReference>
<comment type="catalytic activity">
    <reaction evidence="11 12 13">
        <text>tRNA(Lys) + L-lysine + ATP = L-lysyl-tRNA(Lys) + AMP + diphosphate</text>
        <dbReference type="Rhea" id="RHEA:20792"/>
        <dbReference type="Rhea" id="RHEA-COMP:9696"/>
        <dbReference type="Rhea" id="RHEA-COMP:9697"/>
        <dbReference type="ChEBI" id="CHEBI:30616"/>
        <dbReference type="ChEBI" id="CHEBI:32551"/>
        <dbReference type="ChEBI" id="CHEBI:33019"/>
        <dbReference type="ChEBI" id="CHEBI:78442"/>
        <dbReference type="ChEBI" id="CHEBI:78529"/>
        <dbReference type="ChEBI" id="CHEBI:456215"/>
        <dbReference type="EC" id="6.1.1.6"/>
    </reaction>
</comment>
<evidence type="ECO:0000313" key="18">
    <source>
        <dbReference type="Proteomes" id="UP000629596"/>
    </source>
</evidence>
<comment type="subcellular location">
    <subcellularLocation>
        <location evidence="1 12">Cytoplasm</location>
    </subcellularLocation>
</comment>
<evidence type="ECO:0000256" key="2">
    <source>
        <dbReference type="ARBA" id="ARBA00008226"/>
    </source>
</evidence>
<keyword evidence="10 12" id="KW-0030">Aminoacyl-tRNA synthetase</keyword>
<evidence type="ECO:0000256" key="3">
    <source>
        <dbReference type="ARBA" id="ARBA00022490"/>
    </source>
</evidence>
<dbReference type="GO" id="GO:0004824">
    <property type="term" value="F:lysine-tRNA ligase activity"/>
    <property type="evidence" value="ECO:0007669"/>
    <property type="project" value="UniProtKB-UniRule"/>
</dbReference>
<keyword evidence="9 12" id="KW-0648">Protein biosynthesis</keyword>
<keyword evidence="4 12" id="KW-0436">Ligase</keyword>
<dbReference type="PRINTS" id="PR00982">
    <property type="entry name" value="TRNASYNTHLYS"/>
</dbReference>
<evidence type="ECO:0000256" key="10">
    <source>
        <dbReference type="ARBA" id="ARBA00023146"/>
    </source>
</evidence>
<dbReference type="GO" id="GO:0005524">
    <property type="term" value="F:ATP binding"/>
    <property type="evidence" value="ECO:0007669"/>
    <property type="project" value="UniProtKB-UniRule"/>
</dbReference>
<dbReference type="EMBL" id="JACRTI010000034">
    <property type="protein sequence ID" value="MBC8602701.1"/>
    <property type="molecule type" value="Genomic_DNA"/>
</dbReference>
<comment type="subunit">
    <text evidence="12">Homodimer.</text>
</comment>
<dbReference type="Proteomes" id="UP000256321">
    <property type="component" value="Unassembled WGS sequence"/>
</dbReference>
<reference evidence="15 18" key="2">
    <citation type="submission" date="2020-08" db="EMBL/GenBank/DDBJ databases">
        <title>Genome public.</title>
        <authorList>
            <person name="Liu C."/>
            <person name="Sun Q."/>
        </authorList>
    </citation>
    <scope>NUCLEOTIDE SEQUENCE [LARGE SCALE GENOMIC DNA]</scope>
    <source>
        <strain evidence="15 18">426_9</strain>
    </source>
</reference>
<evidence type="ECO:0000256" key="13">
    <source>
        <dbReference type="RuleBase" id="RU000336"/>
    </source>
</evidence>
<dbReference type="FunFam" id="3.30.930.10:FF:000238">
    <property type="entry name" value="Lysine--tRNA ligase"/>
    <property type="match status" value="1"/>
</dbReference>
<dbReference type="PROSITE" id="PS50862">
    <property type="entry name" value="AA_TRNA_LIGASE_II"/>
    <property type="match status" value="1"/>
</dbReference>
<dbReference type="CDD" id="cd00775">
    <property type="entry name" value="LysRS_core"/>
    <property type="match status" value="1"/>
</dbReference>
<keyword evidence="6 12" id="KW-0547">Nucleotide-binding</keyword>
<evidence type="ECO:0000256" key="6">
    <source>
        <dbReference type="ARBA" id="ARBA00022741"/>
    </source>
</evidence>
<dbReference type="NCBIfam" id="NF001756">
    <property type="entry name" value="PRK00484.1"/>
    <property type="match status" value="1"/>
</dbReference>
<dbReference type="NCBIfam" id="TIGR00499">
    <property type="entry name" value="lysS_bact"/>
    <property type="match status" value="1"/>
</dbReference>
<dbReference type="EMBL" id="QREV01000034">
    <property type="protein sequence ID" value="RDU48594.1"/>
    <property type="molecule type" value="Genomic_DNA"/>
</dbReference>
<dbReference type="SUPFAM" id="SSF55681">
    <property type="entry name" value="Class II aaRS and biotin synthetases"/>
    <property type="match status" value="1"/>
</dbReference>
<dbReference type="InterPro" id="IPR002313">
    <property type="entry name" value="Lys-tRNA-ligase_II"/>
</dbReference>
<evidence type="ECO:0000256" key="5">
    <source>
        <dbReference type="ARBA" id="ARBA00022723"/>
    </source>
</evidence>
<dbReference type="Pfam" id="PF00152">
    <property type="entry name" value="tRNA-synt_2"/>
    <property type="match status" value="1"/>
</dbReference>
<feature type="binding site" evidence="12">
    <location>
        <position position="412"/>
    </location>
    <ligand>
        <name>Mg(2+)</name>
        <dbReference type="ChEBI" id="CHEBI:18420"/>
        <label>1</label>
    </ligand>
</feature>
<dbReference type="PANTHER" id="PTHR42918">
    <property type="entry name" value="LYSYL-TRNA SYNTHETASE"/>
    <property type="match status" value="1"/>
</dbReference>
<evidence type="ECO:0000256" key="7">
    <source>
        <dbReference type="ARBA" id="ARBA00022840"/>
    </source>
</evidence>
<dbReference type="InterPro" id="IPR006195">
    <property type="entry name" value="aa-tRNA-synth_II"/>
</dbReference>
<keyword evidence="5 12" id="KW-0479">Metal-binding</keyword>
<keyword evidence="3 12" id="KW-0963">Cytoplasm</keyword>
<dbReference type="RefSeq" id="WP_115500192.1">
    <property type="nucleotide sequence ID" value="NZ_JACRTI010000034.1"/>
</dbReference>
<dbReference type="InterPro" id="IPR004365">
    <property type="entry name" value="NA-bd_OB_tRNA"/>
</dbReference>
<evidence type="ECO:0000313" key="15">
    <source>
        <dbReference type="EMBL" id="MBC8602701.1"/>
    </source>
</evidence>
<dbReference type="GO" id="GO:0000287">
    <property type="term" value="F:magnesium ion binding"/>
    <property type="evidence" value="ECO:0007669"/>
    <property type="project" value="UniProtKB-UniRule"/>
</dbReference>
<evidence type="ECO:0000259" key="14">
    <source>
        <dbReference type="PROSITE" id="PS50862"/>
    </source>
</evidence>
<keyword evidence="7 12" id="KW-0067">ATP-binding</keyword>
<dbReference type="Pfam" id="PF01336">
    <property type="entry name" value="tRNA_anti-codon"/>
    <property type="match status" value="1"/>
</dbReference>
<sequence>MNLLELSEQEIIRRNSMEQLRQMGIEPYPAAEYVTNAFSKEIKENFKDDAEPRPVSIAGRIMSRRIMGKASFMELQDSEGRIQVYISRDDICPEENKDLYNVVFKKLLDIGDFVGIKGFVFRTQMGEISVHAQELTVLSKSLKPLPVVKYKDGVAYDGFNDAELRYRQRYVDLVVNDGVKDIFMKRAKVIKTMRTALDEAGYTEVETPILQSIPGGASARPFITHHNSLDIGLYLRIATELYLKRLIVGGFEGVYEIGKNFRNEGMDRTHNPEFTCMELYVQYKDYNWMMSFTEQLLERICIAVNGTSESTVDGKTISFKAPYRRLPILDAIKEKTGYDLNGKSEDEIRSICKELKLEIDDTMGKGKLIDEIFGEFCEGTFIQPTFIIDYPVEMSPLTKMHRSKPGLTERFELMVNGKELANAYSELNDPIDQEERFKEQLRLSEKGDDEAMFIDQDFLRALQFGMPPTSGIGIGIDRLVMLMTGQTTIQEVLLFPQMRPEKTAKKDAADKYVALGIDEAWVPALQKAGYITVDMLADVNPNKLRQELCEMNKKYKLELQNPTAEEVEAWIAKVVK</sequence>
<evidence type="ECO:0000313" key="17">
    <source>
        <dbReference type="Proteomes" id="UP000256321"/>
    </source>
</evidence>
<gene>
    <name evidence="12 16" type="primary">lysS</name>
    <name evidence="16" type="ORF">DWU89_13720</name>
    <name evidence="15" type="ORF">H8784_13365</name>
</gene>
<dbReference type="Pfam" id="PF14229">
    <property type="entry name" value="DUF4332"/>
    <property type="match status" value="1"/>
</dbReference>
<dbReference type="InterPro" id="IPR025567">
    <property type="entry name" value="DUF4332"/>
</dbReference>
<dbReference type="HAMAP" id="MF_00252">
    <property type="entry name" value="Lys_tRNA_synth_class2"/>
    <property type="match status" value="1"/>
</dbReference>
<accession>A0A3D8HC95</accession>
<dbReference type="Gene3D" id="3.30.930.10">
    <property type="entry name" value="Bira Bifunctional Protein, Domain 2"/>
    <property type="match status" value="1"/>
</dbReference>
<dbReference type="GO" id="GO:0005829">
    <property type="term" value="C:cytosol"/>
    <property type="evidence" value="ECO:0007669"/>
    <property type="project" value="TreeGrafter"/>
</dbReference>
<dbReference type="SUPFAM" id="SSF50249">
    <property type="entry name" value="Nucleic acid-binding proteins"/>
    <property type="match status" value="1"/>
</dbReference>
<dbReference type="InterPro" id="IPR012340">
    <property type="entry name" value="NA-bd_OB-fold"/>
</dbReference>
<evidence type="ECO:0000256" key="12">
    <source>
        <dbReference type="HAMAP-Rule" id="MF_00252"/>
    </source>
</evidence>
<feature type="domain" description="Aminoacyl-transfer RNA synthetases class-II family profile" evidence="14">
    <location>
        <begin position="186"/>
        <end position="500"/>
    </location>
</feature>
<evidence type="ECO:0000256" key="9">
    <source>
        <dbReference type="ARBA" id="ARBA00022917"/>
    </source>
</evidence>
<evidence type="ECO:0000256" key="11">
    <source>
        <dbReference type="ARBA" id="ARBA00048573"/>
    </source>
</evidence>
<protein>
    <recommendedName>
        <fullName evidence="12">Lysine--tRNA ligase</fullName>
        <ecNumber evidence="12">6.1.1.6</ecNumber>
    </recommendedName>
    <alternativeName>
        <fullName evidence="12">Lysyl-tRNA synthetase</fullName>
        <shortName evidence="12">LysRS</shortName>
    </alternativeName>
</protein>
<comment type="caution">
    <text evidence="16">The sequence shown here is derived from an EMBL/GenBank/DDBJ whole genome shotgun (WGS) entry which is preliminary data.</text>
</comment>
<dbReference type="InterPro" id="IPR018149">
    <property type="entry name" value="Lys-tRNA-synth_II_C"/>
</dbReference>
<comment type="similarity">
    <text evidence="2 12">Belongs to the class-II aminoacyl-tRNA synthetase family.</text>
</comment>
<name>A0A3D8HC95_9BACT</name>
<dbReference type="CDD" id="cd04322">
    <property type="entry name" value="LysRS_N"/>
    <property type="match status" value="1"/>
</dbReference>
<dbReference type="Proteomes" id="UP000629596">
    <property type="component" value="Unassembled WGS sequence"/>
</dbReference>
<evidence type="ECO:0000313" key="16">
    <source>
        <dbReference type="EMBL" id="RDU48594.1"/>
    </source>
</evidence>
<feature type="binding site" evidence="12">
    <location>
        <position position="419"/>
    </location>
    <ligand>
        <name>Mg(2+)</name>
        <dbReference type="ChEBI" id="CHEBI:18420"/>
        <label>1</label>
    </ligand>
</feature>
<dbReference type="InterPro" id="IPR044136">
    <property type="entry name" value="Lys-tRNA-ligase_II_N"/>
</dbReference>
<keyword evidence="18" id="KW-1185">Reference proteome</keyword>
<dbReference type="InterPro" id="IPR004364">
    <property type="entry name" value="Aa-tRNA-synt_II"/>
</dbReference>
<dbReference type="EC" id="6.1.1.6" evidence="12"/>
<comment type="cofactor">
    <cofactor evidence="12 13">
        <name>Mg(2+)</name>
        <dbReference type="ChEBI" id="CHEBI:18420"/>
    </cofactor>
    <text evidence="12 13">Binds 3 Mg(2+) ions per subunit.</text>
</comment>
<dbReference type="InterPro" id="IPR045864">
    <property type="entry name" value="aa-tRNA-synth_II/BPL/LPL"/>
</dbReference>
<reference evidence="16 17" key="1">
    <citation type="submission" date="2018-07" db="EMBL/GenBank/DDBJ databases">
        <title>Parabacteroides acidifaciens nov. sp., isolated from human feces.</title>
        <authorList>
            <person name="Wang Y.J."/>
        </authorList>
    </citation>
    <scope>NUCLEOTIDE SEQUENCE [LARGE SCALE GENOMIC DNA]</scope>
    <source>
        <strain evidence="16 17">426-9</strain>
    </source>
</reference>
<evidence type="ECO:0000256" key="4">
    <source>
        <dbReference type="ARBA" id="ARBA00022598"/>
    </source>
</evidence>
<dbReference type="AlphaFoldDB" id="A0A3D8HC95"/>
<dbReference type="Gene3D" id="2.40.50.140">
    <property type="entry name" value="Nucleic acid-binding proteins"/>
    <property type="match status" value="1"/>
</dbReference>
<feature type="binding site" evidence="12">
    <location>
        <position position="419"/>
    </location>
    <ligand>
        <name>Mg(2+)</name>
        <dbReference type="ChEBI" id="CHEBI:18420"/>
        <label>2</label>
    </ligand>
</feature>
<organism evidence="16 17">
    <name type="scientific">Parabacteroides acidifaciens</name>
    <dbReference type="NCBI Taxonomy" id="2290935"/>
    <lineage>
        <taxon>Bacteria</taxon>
        <taxon>Pseudomonadati</taxon>
        <taxon>Bacteroidota</taxon>
        <taxon>Bacteroidia</taxon>
        <taxon>Bacteroidales</taxon>
        <taxon>Tannerellaceae</taxon>
        <taxon>Parabacteroides</taxon>
    </lineage>
</organism>
<dbReference type="FunFam" id="2.40.50.140:FF:000024">
    <property type="entry name" value="Lysine--tRNA ligase"/>
    <property type="match status" value="1"/>
</dbReference>
<evidence type="ECO:0000256" key="1">
    <source>
        <dbReference type="ARBA" id="ARBA00004496"/>
    </source>
</evidence>